<accession>A0ACD3A9B4</accession>
<protein>
    <submittedName>
        <fullName evidence="1">Uncharacterized protein</fullName>
    </submittedName>
</protein>
<dbReference type="EMBL" id="ML208593">
    <property type="protein sequence ID" value="TFK62278.1"/>
    <property type="molecule type" value="Genomic_DNA"/>
</dbReference>
<evidence type="ECO:0000313" key="2">
    <source>
        <dbReference type="Proteomes" id="UP000308600"/>
    </source>
</evidence>
<proteinExistence type="predicted"/>
<name>A0ACD3A9B4_9AGAR</name>
<sequence length="319" mass="35521">MRFNELVPGLGWEETQGHFAQMGGFASKDDNQILSSSTLIQLLEDGRLDVEELQSVTKEDIEDKSKGDWLSKGLVALQTTWFVCECLARLQQKLPLLEVEVVTLAFATLNVLTYILWWDKPLNVNRPIFLHIQPLPNTTTPSDPPYASPRAPSEPPPDRIPSSNLSQGAGLLAAEHLTGEEAGTKQSKPERPNMVRVLEVGLLIVLIFASVHFLSWNSTFPTQAELILWRIACIMMALTPALGLLTSFSLWISKALSSGTRIQRTAICFHRICNAFTFIGFVSYPISRIFVGILSFIALRHLPPDALTNVSWTSYIPHL</sequence>
<gene>
    <name evidence="1" type="ORF">BDN72DRAFT_932716</name>
</gene>
<reference evidence="1 2" key="1">
    <citation type="journal article" date="2019" name="Nat. Ecol. Evol.">
        <title>Megaphylogeny resolves global patterns of mushroom evolution.</title>
        <authorList>
            <person name="Varga T."/>
            <person name="Krizsan K."/>
            <person name="Foldi C."/>
            <person name="Dima B."/>
            <person name="Sanchez-Garcia M."/>
            <person name="Sanchez-Ramirez S."/>
            <person name="Szollosi G.J."/>
            <person name="Szarkandi J.G."/>
            <person name="Papp V."/>
            <person name="Albert L."/>
            <person name="Andreopoulos W."/>
            <person name="Angelini C."/>
            <person name="Antonin V."/>
            <person name="Barry K.W."/>
            <person name="Bougher N.L."/>
            <person name="Buchanan P."/>
            <person name="Buyck B."/>
            <person name="Bense V."/>
            <person name="Catcheside P."/>
            <person name="Chovatia M."/>
            <person name="Cooper J."/>
            <person name="Damon W."/>
            <person name="Desjardin D."/>
            <person name="Finy P."/>
            <person name="Geml J."/>
            <person name="Haridas S."/>
            <person name="Hughes K."/>
            <person name="Justo A."/>
            <person name="Karasinski D."/>
            <person name="Kautmanova I."/>
            <person name="Kiss B."/>
            <person name="Kocsube S."/>
            <person name="Kotiranta H."/>
            <person name="LaButti K.M."/>
            <person name="Lechner B.E."/>
            <person name="Liimatainen K."/>
            <person name="Lipzen A."/>
            <person name="Lukacs Z."/>
            <person name="Mihaltcheva S."/>
            <person name="Morgado L.N."/>
            <person name="Niskanen T."/>
            <person name="Noordeloos M.E."/>
            <person name="Ohm R.A."/>
            <person name="Ortiz-Santana B."/>
            <person name="Ovrebo C."/>
            <person name="Racz N."/>
            <person name="Riley R."/>
            <person name="Savchenko A."/>
            <person name="Shiryaev A."/>
            <person name="Soop K."/>
            <person name="Spirin V."/>
            <person name="Szebenyi C."/>
            <person name="Tomsovsky M."/>
            <person name="Tulloss R.E."/>
            <person name="Uehling J."/>
            <person name="Grigoriev I.V."/>
            <person name="Vagvolgyi C."/>
            <person name="Papp T."/>
            <person name="Martin F.M."/>
            <person name="Miettinen O."/>
            <person name="Hibbett D.S."/>
            <person name="Nagy L.G."/>
        </authorList>
    </citation>
    <scope>NUCLEOTIDE SEQUENCE [LARGE SCALE GENOMIC DNA]</scope>
    <source>
        <strain evidence="1 2">NL-1719</strain>
    </source>
</reference>
<keyword evidence="2" id="KW-1185">Reference proteome</keyword>
<evidence type="ECO:0000313" key="1">
    <source>
        <dbReference type="EMBL" id="TFK62278.1"/>
    </source>
</evidence>
<organism evidence="1 2">
    <name type="scientific">Pluteus cervinus</name>
    <dbReference type="NCBI Taxonomy" id="181527"/>
    <lineage>
        <taxon>Eukaryota</taxon>
        <taxon>Fungi</taxon>
        <taxon>Dikarya</taxon>
        <taxon>Basidiomycota</taxon>
        <taxon>Agaricomycotina</taxon>
        <taxon>Agaricomycetes</taxon>
        <taxon>Agaricomycetidae</taxon>
        <taxon>Agaricales</taxon>
        <taxon>Pluteineae</taxon>
        <taxon>Pluteaceae</taxon>
        <taxon>Pluteus</taxon>
    </lineage>
</organism>
<dbReference type="Proteomes" id="UP000308600">
    <property type="component" value="Unassembled WGS sequence"/>
</dbReference>